<name>A0AA38C9N4_TAXCH</name>
<evidence type="ECO:0000259" key="2">
    <source>
        <dbReference type="Pfam" id="PF17919"/>
    </source>
</evidence>
<dbReference type="Pfam" id="PF17919">
    <property type="entry name" value="RT_RNaseH_2"/>
    <property type="match status" value="1"/>
</dbReference>
<dbReference type="InterPro" id="IPR043502">
    <property type="entry name" value="DNA/RNA_pol_sf"/>
</dbReference>
<dbReference type="PANTHER" id="PTHR37984:SF5">
    <property type="entry name" value="PROTEIN NYNRIN-LIKE"/>
    <property type="match status" value="1"/>
</dbReference>
<feature type="non-terminal residue" evidence="3">
    <location>
        <position position="191"/>
    </location>
</feature>
<feature type="non-terminal residue" evidence="3">
    <location>
        <position position="1"/>
    </location>
</feature>
<keyword evidence="1" id="KW-0511">Multifunctional enzyme</keyword>
<reference evidence="3 4" key="1">
    <citation type="journal article" date="2021" name="Nat. Plants">
        <title>The Taxus genome provides insights into paclitaxel biosynthesis.</title>
        <authorList>
            <person name="Xiong X."/>
            <person name="Gou J."/>
            <person name="Liao Q."/>
            <person name="Li Y."/>
            <person name="Zhou Q."/>
            <person name="Bi G."/>
            <person name="Li C."/>
            <person name="Du R."/>
            <person name="Wang X."/>
            <person name="Sun T."/>
            <person name="Guo L."/>
            <person name="Liang H."/>
            <person name="Lu P."/>
            <person name="Wu Y."/>
            <person name="Zhang Z."/>
            <person name="Ro D.K."/>
            <person name="Shang Y."/>
            <person name="Huang S."/>
            <person name="Yan J."/>
        </authorList>
    </citation>
    <scope>NUCLEOTIDE SEQUENCE [LARGE SCALE GENOMIC DNA]</scope>
    <source>
        <strain evidence="3">Ta-2019</strain>
    </source>
</reference>
<evidence type="ECO:0000256" key="1">
    <source>
        <dbReference type="ARBA" id="ARBA00023268"/>
    </source>
</evidence>
<comment type="caution">
    <text evidence="3">The sequence shown here is derived from an EMBL/GenBank/DDBJ whole genome shotgun (WGS) entry which is preliminary data.</text>
</comment>
<organism evidence="3 4">
    <name type="scientific">Taxus chinensis</name>
    <name type="common">Chinese yew</name>
    <name type="synonym">Taxus wallichiana var. chinensis</name>
    <dbReference type="NCBI Taxonomy" id="29808"/>
    <lineage>
        <taxon>Eukaryota</taxon>
        <taxon>Viridiplantae</taxon>
        <taxon>Streptophyta</taxon>
        <taxon>Embryophyta</taxon>
        <taxon>Tracheophyta</taxon>
        <taxon>Spermatophyta</taxon>
        <taxon>Pinopsida</taxon>
        <taxon>Pinidae</taxon>
        <taxon>Conifers II</taxon>
        <taxon>Cupressales</taxon>
        <taxon>Taxaceae</taxon>
        <taxon>Taxus</taxon>
    </lineage>
</organism>
<protein>
    <recommendedName>
        <fullName evidence="2">Reverse transcriptase/retrotransposon-derived protein RNase H-like domain-containing protein</fullName>
    </recommendedName>
</protein>
<dbReference type="Proteomes" id="UP000824469">
    <property type="component" value="Unassembled WGS sequence"/>
</dbReference>
<dbReference type="SUPFAM" id="SSF56672">
    <property type="entry name" value="DNA/RNA polymerases"/>
    <property type="match status" value="1"/>
</dbReference>
<dbReference type="InterPro" id="IPR050951">
    <property type="entry name" value="Retrovirus_Pol_polyprotein"/>
</dbReference>
<dbReference type="InterPro" id="IPR041577">
    <property type="entry name" value="RT_RNaseH_2"/>
</dbReference>
<gene>
    <name evidence="3" type="ORF">KI387_041533</name>
</gene>
<evidence type="ECO:0000313" key="4">
    <source>
        <dbReference type="Proteomes" id="UP000824469"/>
    </source>
</evidence>
<feature type="domain" description="Reverse transcriptase/retrotransposon-derived protein RNase H-like" evidence="2">
    <location>
        <begin position="7"/>
        <end position="106"/>
    </location>
</feature>
<dbReference type="PANTHER" id="PTHR37984">
    <property type="entry name" value="PROTEIN CBG26694"/>
    <property type="match status" value="1"/>
</dbReference>
<evidence type="ECO:0000313" key="3">
    <source>
        <dbReference type="EMBL" id="KAH9293264.1"/>
    </source>
</evidence>
<sequence length="191" mass="21572">PQASFKWNKEGKTTFEEIKKAITKAPTLVSPDFNKEFIMYYYASEHTLSVVLVHKNDEGLEAPIAFMSCPLKNHELKYIQLEKHAYTVVKDVKSFRFYILNSHTVVMVPGSAIKSILTQQDPGAKRGSWIAKTQEYDLEIRPSNLVRGNGLCQLITEDEALRDQQEESDGVFSTCSKDSPQVLFTTTTGMS</sequence>
<proteinExistence type="predicted"/>
<dbReference type="GO" id="GO:0003824">
    <property type="term" value="F:catalytic activity"/>
    <property type="evidence" value="ECO:0007669"/>
    <property type="project" value="UniProtKB-KW"/>
</dbReference>
<dbReference type="AlphaFoldDB" id="A0AA38C9N4"/>
<keyword evidence="4" id="KW-1185">Reference proteome</keyword>
<accession>A0AA38C9N4</accession>
<dbReference type="EMBL" id="JAHRHJ020001373">
    <property type="protein sequence ID" value="KAH9293264.1"/>
    <property type="molecule type" value="Genomic_DNA"/>
</dbReference>